<keyword evidence="2" id="KW-0812">Transmembrane</keyword>
<dbReference type="OrthoDB" id="2259337at2759"/>
<keyword evidence="2" id="KW-0472">Membrane</keyword>
<evidence type="ECO:0000256" key="1">
    <source>
        <dbReference type="SAM" id="MobiDB-lite"/>
    </source>
</evidence>
<dbReference type="Proteomes" id="UP000252139">
    <property type="component" value="Unassembled WGS sequence"/>
</dbReference>
<feature type="region of interest" description="Disordered" evidence="1">
    <location>
        <begin position="433"/>
        <end position="454"/>
    </location>
</feature>
<organism evidence="3 4">
    <name type="scientific">Rhizopus azygosporus</name>
    <name type="common">Rhizopus microsporus var. azygosporus</name>
    <dbReference type="NCBI Taxonomy" id="86630"/>
    <lineage>
        <taxon>Eukaryota</taxon>
        <taxon>Fungi</taxon>
        <taxon>Fungi incertae sedis</taxon>
        <taxon>Mucoromycota</taxon>
        <taxon>Mucoromycotina</taxon>
        <taxon>Mucoromycetes</taxon>
        <taxon>Mucorales</taxon>
        <taxon>Mucorineae</taxon>
        <taxon>Rhizopodaceae</taxon>
        <taxon>Rhizopus</taxon>
    </lineage>
</organism>
<evidence type="ECO:0000256" key="2">
    <source>
        <dbReference type="SAM" id="Phobius"/>
    </source>
</evidence>
<protein>
    <submittedName>
        <fullName evidence="3">Uncharacterized protein</fullName>
    </submittedName>
</protein>
<dbReference type="EMBL" id="PJQL01000281">
    <property type="protein sequence ID" value="RCH97392.1"/>
    <property type="molecule type" value="Genomic_DNA"/>
</dbReference>
<accession>A0A367K555</accession>
<name>A0A367K555_RHIAZ</name>
<feature type="transmembrane region" description="Helical" evidence="2">
    <location>
        <begin position="110"/>
        <end position="128"/>
    </location>
</feature>
<evidence type="ECO:0000313" key="3">
    <source>
        <dbReference type="EMBL" id="RCH97392.1"/>
    </source>
</evidence>
<keyword evidence="2" id="KW-1133">Transmembrane helix</keyword>
<gene>
    <name evidence="3" type="ORF">CU097_001600</name>
</gene>
<reference evidence="3 4" key="1">
    <citation type="journal article" date="2018" name="G3 (Bethesda)">
        <title>Phylogenetic and Phylogenomic Definition of Rhizopus Species.</title>
        <authorList>
            <person name="Gryganskyi A.P."/>
            <person name="Golan J."/>
            <person name="Dolatabadi S."/>
            <person name="Mondo S."/>
            <person name="Robb S."/>
            <person name="Idnurm A."/>
            <person name="Muszewska A."/>
            <person name="Steczkiewicz K."/>
            <person name="Masonjones S."/>
            <person name="Liao H.L."/>
            <person name="Gajdeczka M.T."/>
            <person name="Anike F."/>
            <person name="Vuek A."/>
            <person name="Anishchenko I.M."/>
            <person name="Voigt K."/>
            <person name="de Hoog G.S."/>
            <person name="Smith M.E."/>
            <person name="Heitman J."/>
            <person name="Vilgalys R."/>
            <person name="Stajich J.E."/>
        </authorList>
    </citation>
    <scope>NUCLEOTIDE SEQUENCE [LARGE SCALE GENOMIC DNA]</scope>
    <source>
        <strain evidence="3 4">CBS 357.93</strain>
    </source>
</reference>
<keyword evidence="4" id="KW-1185">Reference proteome</keyword>
<evidence type="ECO:0000313" key="4">
    <source>
        <dbReference type="Proteomes" id="UP000252139"/>
    </source>
</evidence>
<comment type="caution">
    <text evidence="3">The sequence shown here is derived from an EMBL/GenBank/DDBJ whole genome shotgun (WGS) entry which is preliminary data.</text>
</comment>
<feature type="compositionally biased region" description="Basic and acidic residues" evidence="1">
    <location>
        <begin position="435"/>
        <end position="448"/>
    </location>
</feature>
<dbReference type="AlphaFoldDB" id="A0A367K555"/>
<sequence>MESIFGQIDPASFALAIIGTLWGIEQGLGGITKNALKRFNIKTLGIIQSSYDRTDILRPLLRHKHDISDISVSLLCDMLVSTFNISSLPLRIGIKVCILAQNSTFSLIKIILLLFANHFLFLHSLIYYNQSPDGAWVFDVEWSELTVKVAIEELRSQIFGDNLLSILYQVSQSKSGPLACKLPSKCASDDKISISELLITAFALYNVDGRQVVEERDIQVLNLATVTFERVDVFNSKFVAVNISIDEIILQFSIDALAQCESIADIAYLIQYAIATDNEWLFNASTDFLPEEIDNPFDQKLIDMAYAAGRAIAINCRGTTDVTMEKSTYSNWINDNFIYNTRLPWCQHNSSLKNCHCWLTCFQIMDAGTTTLLYGHISERDVIAVCMNEDEAVQELESLAITAAAYVRLSSQSQNIINSTQFKRTKRIVIASSSESKEKAKTEKETKHQIIPVE</sequence>
<proteinExistence type="predicted"/>